<evidence type="ECO:0000313" key="1">
    <source>
        <dbReference type="EMBL" id="HFM99875.1"/>
    </source>
</evidence>
<protein>
    <submittedName>
        <fullName evidence="1">Uncharacterized protein</fullName>
    </submittedName>
</protein>
<reference evidence="1" key="1">
    <citation type="journal article" date="2020" name="mSystems">
        <title>Genome- and Community-Level Interaction Insights into Carbon Utilization and Element Cycling Functions of Hydrothermarchaeota in Hydrothermal Sediment.</title>
        <authorList>
            <person name="Zhou Z."/>
            <person name="Liu Y."/>
            <person name="Xu W."/>
            <person name="Pan J."/>
            <person name="Luo Z.H."/>
            <person name="Li M."/>
        </authorList>
    </citation>
    <scope>NUCLEOTIDE SEQUENCE [LARGE SCALE GENOMIC DNA]</scope>
    <source>
        <strain evidence="1">SpSt-418</strain>
    </source>
</reference>
<organism evidence="1">
    <name type="scientific">Oscillatoriales cyanobacterium SpSt-418</name>
    <dbReference type="NCBI Taxonomy" id="2282169"/>
    <lineage>
        <taxon>Bacteria</taxon>
        <taxon>Bacillati</taxon>
        <taxon>Cyanobacteriota</taxon>
        <taxon>Cyanophyceae</taxon>
        <taxon>Oscillatoriophycideae</taxon>
        <taxon>Oscillatoriales</taxon>
    </lineage>
</organism>
<proteinExistence type="predicted"/>
<comment type="caution">
    <text evidence="1">The sequence shown here is derived from an EMBL/GenBank/DDBJ whole genome shotgun (WGS) entry which is preliminary data.</text>
</comment>
<dbReference type="AlphaFoldDB" id="A0A7C3PHB4"/>
<gene>
    <name evidence="1" type="ORF">ENR64_19395</name>
</gene>
<name>A0A7C3PHB4_9CYAN</name>
<sequence>MDKTFKKGFTKIVGLYLITKQLFNDFLAPCEFMLREKIKEHGQLSCCTGLAMPVQALAGRGYVC</sequence>
<dbReference type="EMBL" id="DSRU01000276">
    <property type="protein sequence ID" value="HFM99875.1"/>
    <property type="molecule type" value="Genomic_DNA"/>
</dbReference>
<accession>A0A7C3PHB4</accession>